<organism evidence="6 7">
    <name type="scientific">Thioalkalivibrio nitratireducens (strain DSM 14787 / UNIQEM 213 / ALEN2)</name>
    <dbReference type="NCBI Taxonomy" id="1255043"/>
    <lineage>
        <taxon>Bacteria</taxon>
        <taxon>Pseudomonadati</taxon>
        <taxon>Pseudomonadota</taxon>
        <taxon>Gammaproteobacteria</taxon>
        <taxon>Chromatiales</taxon>
        <taxon>Ectothiorhodospiraceae</taxon>
        <taxon>Thioalkalivibrio</taxon>
    </lineage>
</organism>
<keyword evidence="3 4" id="KW-0413">Isomerase</keyword>
<dbReference type="PROSITE" id="PS50984">
    <property type="entry name" value="TRUD"/>
    <property type="match status" value="1"/>
</dbReference>
<dbReference type="PANTHER" id="PTHR47811">
    <property type="entry name" value="TRNA PSEUDOURIDINE SYNTHASE D"/>
    <property type="match status" value="1"/>
</dbReference>
<evidence type="ECO:0000256" key="3">
    <source>
        <dbReference type="ARBA" id="ARBA00023235"/>
    </source>
</evidence>
<evidence type="ECO:0000256" key="2">
    <source>
        <dbReference type="ARBA" id="ARBA00022694"/>
    </source>
</evidence>
<comment type="catalytic activity">
    <reaction evidence="4">
        <text>uridine(13) in tRNA = pseudouridine(13) in tRNA</text>
        <dbReference type="Rhea" id="RHEA:42540"/>
        <dbReference type="Rhea" id="RHEA-COMP:10105"/>
        <dbReference type="Rhea" id="RHEA-COMP:10106"/>
        <dbReference type="ChEBI" id="CHEBI:65314"/>
        <dbReference type="ChEBI" id="CHEBI:65315"/>
        <dbReference type="EC" id="5.4.99.27"/>
    </reaction>
</comment>
<keyword evidence="2 4" id="KW-0819">tRNA processing</keyword>
<evidence type="ECO:0000256" key="4">
    <source>
        <dbReference type="HAMAP-Rule" id="MF_01082"/>
    </source>
</evidence>
<proteinExistence type="inferred from homology"/>
<dbReference type="EMBL" id="CP003989">
    <property type="protein sequence ID" value="AGA34600.1"/>
    <property type="molecule type" value="Genomic_DNA"/>
</dbReference>
<dbReference type="InterPro" id="IPR043165">
    <property type="entry name" value="TruD_insert_sf"/>
</dbReference>
<dbReference type="STRING" id="1255043.TVNIR_2963"/>
<dbReference type="Gene3D" id="3.30.2350.20">
    <property type="entry name" value="TruD, catalytic domain"/>
    <property type="match status" value="1"/>
</dbReference>
<feature type="active site" description="Nucleophile" evidence="4">
    <location>
        <position position="72"/>
    </location>
</feature>
<dbReference type="PROSITE" id="PS01268">
    <property type="entry name" value="UPF0024"/>
    <property type="match status" value="1"/>
</dbReference>
<comment type="function">
    <text evidence="4">Responsible for synthesis of pseudouridine from uracil-13 in transfer RNAs.</text>
</comment>
<protein>
    <recommendedName>
        <fullName evidence="4">tRNA pseudouridine synthase D</fullName>
        <ecNumber evidence="4">5.4.99.27</ecNumber>
    </recommendedName>
    <alternativeName>
        <fullName evidence="4">tRNA pseudouridine(13) synthase</fullName>
    </alternativeName>
    <alternativeName>
        <fullName evidence="4">tRNA pseudouridylate synthase D</fullName>
    </alternativeName>
    <alternativeName>
        <fullName evidence="4">tRNA-uridine isomerase D</fullName>
    </alternativeName>
</protein>
<dbReference type="eggNOG" id="COG0585">
    <property type="taxonomic scope" value="Bacteria"/>
</dbReference>
<dbReference type="KEGG" id="tni:TVNIR_2963"/>
<sequence length="340" mass="37702">MYPWGLPLLARIKACPEDFVVDEIPATQPSGEGTHVWLQIRKVGRNTEDVAEWLARAAGVARVAVGYAGRKDRLAVTTQWFSVDLAGRQEPDWNGTVPDGVEILDRRRHARKLKTGHLRGNRFRLRLRAVRGDRQAADALLGRIRERGLPAYFGEQRFGHANLERARAWFAGRTRPRSRNQRGLYLSAARAAIFNEVLGRRVREGTWDRLLAGDLANLDGRGSVFPVPVVDAELEARCARLEIHPTGPLWGRGGPGSDGEALALEREVAGALRDLADGLEREGLDPARRPLRLRPRNLAWAWLEPDMLQLEIELGPGEYATGVAEAIAHLAETARSDPSA</sequence>
<dbReference type="InterPro" id="IPR020103">
    <property type="entry name" value="PsdUridine_synth_cat_dom_sf"/>
</dbReference>
<dbReference type="GO" id="GO:0003723">
    <property type="term" value="F:RNA binding"/>
    <property type="evidence" value="ECO:0007669"/>
    <property type="project" value="InterPro"/>
</dbReference>
<dbReference type="NCBIfam" id="NF002153">
    <property type="entry name" value="PRK00984.1-2"/>
    <property type="match status" value="1"/>
</dbReference>
<comment type="similarity">
    <text evidence="1 4">Belongs to the pseudouridine synthase TruD family.</text>
</comment>
<evidence type="ECO:0000259" key="5">
    <source>
        <dbReference type="PROSITE" id="PS50984"/>
    </source>
</evidence>
<evidence type="ECO:0000313" key="6">
    <source>
        <dbReference type="EMBL" id="AGA34600.1"/>
    </source>
</evidence>
<dbReference type="InterPro" id="IPR011760">
    <property type="entry name" value="PsdUridine_synth_TruD_insert"/>
</dbReference>
<dbReference type="InterPro" id="IPR020119">
    <property type="entry name" value="PsdUridine_synth_TruD_CS"/>
</dbReference>
<dbReference type="HAMAP" id="MF_01082">
    <property type="entry name" value="TruD"/>
    <property type="match status" value="1"/>
</dbReference>
<dbReference type="HOGENOM" id="CLU_005281_4_0_6"/>
<dbReference type="InterPro" id="IPR050170">
    <property type="entry name" value="TruD_pseudoU_synthase"/>
</dbReference>
<feature type="domain" description="TRUD" evidence="5">
    <location>
        <begin position="148"/>
        <end position="293"/>
    </location>
</feature>
<dbReference type="SUPFAM" id="SSF55120">
    <property type="entry name" value="Pseudouridine synthase"/>
    <property type="match status" value="1"/>
</dbReference>
<accession>L0E067</accession>
<dbReference type="GO" id="GO:0031119">
    <property type="term" value="P:tRNA pseudouridine synthesis"/>
    <property type="evidence" value="ECO:0007669"/>
    <property type="project" value="UniProtKB-UniRule"/>
</dbReference>
<dbReference type="AlphaFoldDB" id="L0E067"/>
<dbReference type="GO" id="GO:0160150">
    <property type="term" value="F:tRNA pseudouridine(13) synthase activity"/>
    <property type="evidence" value="ECO:0007669"/>
    <property type="project" value="UniProtKB-EC"/>
</dbReference>
<evidence type="ECO:0000256" key="1">
    <source>
        <dbReference type="ARBA" id="ARBA00007953"/>
    </source>
</evidence>
<reference evidence="6" key="1">
    <citation type="submission" date="2015-12" db="EMBL/GenBank/DDBJ databases">
        <authorList>
            <person name="Tikhonova T.V."/>
            <person name="Pavlov A.R."/>
            <person name="Beletsky A.V."/>
            <person name="Mardanov A.V."/>
            <person name="Sorokin D.Y."/>
            <person name="Ravin N.V."/>
            <person name="Popov V.O."/>
        </authorList>
    </citation>
    <scope>NUCLEOTIDE SEQUENCE</scope>
    <source>
        <strain evidence="6">DSM 14787</strain>
    </source>
</reference>
<evidence type="ECO:0000313" key="7">
    <source>
        <dbReference type="Proteomes" id="UP000010809"/>
    </source>
</evidence>
<gene>
    <name evidence="6" type="primary">truD [H]</name>
    <name evidence="4" type="synonym">truD</name>
    <name evidence="6" type="ordered locus">TVNIR_2963</name>
</gene>
<dbReference type="GO" id="GO:0005829">
    <property type="term" value="C:cytosol"/>
    <property type="evidence" value="ECO:0007669"/>
    <property type="project" value="TreeGrafter"/>
</dbReference>
<dbReference type="InterPro" id="IPR001656">
    <property type="entry name" value="PsdUridine_synth_TruD"/>
</dbReference>
<name>L0E067_THIND</name>
<dbReference type="EC" id="5.4.99.27" evidence="4"/>
<dbReference type="Proteomes" id="UP000010809">
    <property type="component" value="Chromosome"/>
</dbReference>
<dbReference type="PANTHER" id="PTHR47811:SF1">
    <property type="entry name" value="TRNA PSEUDOURIDINE SYNTHASE D"/>
    <property type="match status" value="1"/>
</dbReference>
<keyword evidence="7" id="KW-1185">Reference proteome</keyword>
<dbReference type="Gene3D" id="3.30.2340.10">
    <property type="entry name" value="TruD, insertion domain"/>
    <property type="match status" value="1"/>
</dbReference>
<dbReference type="PATRIC" id="fig|1255043.3.peg.2989"/>
<dbReference type="Pfam" id="PF01142">
    <property type="entry name" value="TruD"/>
    <property type="match status" value="2"/>
</dbReference>
<dbReference type="InterPro" id="IPR042214">
    <property type="entry name" value="TruD_catalytic"/>
</dbReference>